<reference evidence="2" key="1">
    <citation type="submission" date="2021-03" db="EMBL/GenBank/DDBJ databases">
        <authorList>
            <person name="Jaffe A."/>
        </authorList>
    </citation>
    <scope>NUCLEOTIDE SEQUENCE</scope>
    <source>
        <strain evidence="2">RIFCSPLOWO2_01_FULL_58_19</strain>
    </source>
</reference>
<comment type="caution">
    <text evidence="2">The sequence shown here is derived from an EMBL/GenBank/DDBJ whole genome shotgun (WGS) entry which is preliminary data.</text>
</comment>
<keyword evidence="1" id="KW-0812">Transmembrane</keyword>
<evidence type="ECO:0000313" key="3">
    <source>
        <dbReference type="Proteomes" id="UP000678237"/>
    </source>
</evidence>
<feature type="transmembrane region" description="Helical" evidence="1">
    <location>
        <begin position="113"/>
        <end position="135"/>
    </location>
</feature>
<reference evidence="2" key="2">
    <citation type="submission" date="2021-05" db="EMBL/GenBank/DDBJ databases">
        <title>Protein family content uncovers lineage relationships and bacterial pathway maintenance mechanisms in DPANN archaea.</title>
        <authorList>
            <person name="Castelle C.J."/>
            <person name="Meheust R."/>
            <person name="Jaffe A.L."/>
            <person name="Seitz K."/>
            <person name="Gong X."/>
            <person name="Baker B.J."/>
            <person name="Banfield J.F."/>
        </authorList>
    </citation>
    <scope>NUCLEOTIDE SEQUENCE</scope>
    <source>
        <strain evidence="2">RIFCSPLOWO2_01_FULL_58_19</strain>
    </source>
</reference>
<feature type="transmembrane region" description="Helical" evidence="1">
    <location>
        <begin position="261"/>
        <end position="281"/>
    </location>
</feature>
<keyword evidence="1" id="KW-0472">Membrane</keyword>
<name>A0A8T4LJA8_9ARCH</name>
<dbReference type="EMBL" id="JAGVWE010000004">
    <property type="protein sequence ID" value="MBS3063305.1"/>
    <property type="molecule type" value="Genomic_DNA"/>
</dbReference>
<sequence>MGKIWSAYEAIIDNCFNVELIIGVLVLSVVQLIAFGVLFFLGLLLLGVSAFLGPLALLLAVVVAGLGLVLSMAFFGGLYFNLGYAKLEQNKVDFGSAFQNTLAHLFQAFKLWLAWWVLLSLVVGVFALVVGLSFLPSLASLGQQIQGGAAPSEEAVLGSLGGGLAVFFLLFFAFLVLLIVIAPFTTVLFSLPFVEGTGVRASLARALELGKKNYWPNFKLMVLHMLVSSATFSAFYLVALLLMIPVLALGGVAAMGFGFMLVYYLSMLLASVFLAVLSALYQARVYLYDVHG</sequence>
<protein>
    <submittedName>
        <fullName evidence="2">Uncharacterized protein</fullName>
    </submittedName>
</protein>
<feature type="transmembrane region" description="Helical" evidence="1">
    <location>
        <begin position="156"/>
        <end position="182"/>
    </location>
</feature>
<accession>A0A8T4LJA8</accession>
<gene>
    <name evidence="2" type="ORF">J4203_05535</name>
</gene>
<evidence type="ECO:0000256" key="1">
    <source>
        <dbReference type="SAM" id="Phobius"/>
    </source>
</evidence>
<dbReference type="AlphaFoldDB" id="A0A8T4LJA8"/>
<feature type="transmembrane region" description="Helical" evidence="1">
    <location>
        <begin position="221"/>
        <end position="249"/>
    </location>
</feature>
<feature type="transmembrane region" description="Helical" evidence="1">
    <location>
        <begin position="20"/>
        <end position="48"/>
    </location>
</feature>
<feature type="transmembrane region" description="Helical" evidence="1">
    <location>
        <begin position="55"/>
        <end position="80"/>
    </location>
</feature>
<organism evidence="2 3">
    <name type="scientific">Candidatus Iainarchaeum sp</name>
    <dbReference type="NCBI Taxonomy" id="3101447"/>
    <lineage>
        <taxon>Archaea</taxon>
        <taxon>Candidatus Iainarchaeota</taxon>
        <taxon>Candidatus Iainarchaeia</taxon>
        <taxon>Candidatus Iainarchaeales</taxon>
        <taxon>Candidatus Iainarchaeaceae</taxon>
        <taxon>Candidatus Iainarchaeum</taxon>
    </lineage>
</organism>
<dbReference type="Proteomes" id="UP000678237">
    <property type="component" value="Unassembled WGS sequence"/>
</dbReference>
<evidence type="ECO:0000313" key="2">
    <source>
        <dbReference type="EMBL" id="MBS3063305.1"/>
    </source>
</evidence>
<proteinExistence type="predicted"/>
<keyword evidence="1" id="KW-1133">Transmembrane helix</keyword>